<keyword evidence="1" id="KW-0378">Hydrolase</keyword>
<dbReference type="Gene3D" id="1.20.1440.30">
    <property type="entry name" value="Biosynthetic Protein domain"/>
    <property type="match status" value="1"/>
</dbReference>
<dbReference type="InterPro" id="IPR007815">
    <property type="entry name" value="Emycin_Estase"/>
</dbReference>
<gene>
    <name evidence="1" type="ORF">ACIBG2_22020</name>
</gene>
<organism evidence="1 2">
    <name type="scientific">Nonomuraea typhae</name>
    <dbReference type="NCBI Taxonomy" id="2603600"/>
    <lineage>
        <taxon>Bacteria</taxon>
        <taxon>Bacillati</taxon>
        <taxon>Actinomycetota</taxon>
        <taxon>Actinomycetes</taxon>
        <taxon>Streptosporangiales</taxon>
        <taxon>Streptosporangiaceae</taxon>
        <taxon>Nonomuraea</taxon>
    </lineage>
</organism>
<dbReference type="EC" id="3.1.1.-" evidence="1"/>
<dbReference type="InterPro" id="IPR052036">
    <property type="entry name" value="Hydrolase/PRTase-associated"/>
</dbReference>
<comment type="caution">
    <text evidence="1">The sequence shown here is derived from an EMBL/GenBank/DDBJ whole genome shotgun (WGS) entry which is preliminary data.</text>
</comment>
<reference evidence="1 2" key="1">
    <citation type="submission" date="2024-10" db="EMBL/GenBank/DDBJ databases">
        <title>The Natural Products Discovery Center: Release of the First 8490 Sequenced Strains for Exploring Actinobacteria Biosynthetic Diversity.</title>
        <authorList>
            <person name="Kalkreuter E."/>
            <person name="Kautsar S.A."/>
            <person name="Yang D."/>
            <person name="Bader C.D."/>
            <person name="Teijaro C.N."/>
            <person name="Fluegel L."/>
            <person name="Davis C.M."/>
            <person name="Simpson J.R."/>
            <person name="Lauterbach L."/>
            <person name="Steele A.D."/>
            <person name="Gui C."/>
            <person name="Meng S."/>
            <person name="Li G."/>
            <person name="Viehrig K."/>
            <person name="Ye F."/>
            <person name="Su P."/>
            <person name="Kiefer A.F."/>
            <person name="Nichols A."/>
            <person name="Cepeda A.J."/>
            <person name="Yan W."/>
            <person name="Fan B."/>
            <person name="Jiang Y."/>
            <person name="Adhikari A."/>
            <person name="Zheng C.-J."/>
            <person name="Schuster L."/>
            <person name="Cowan T.M."/>
            <person name="Smanski M.J."/>
            <person name="Chevrette M.G."/>
            <person name="De Carvalho L.P.S."/>
            <person name="Shen B."/>
        </authorList>
    </citation>
    <scope>NUCLEOTIDE SEQUENCE [LARGE SCALE GENOMIC DNA]</scope>
    <source>
        <strain evidence="1 2">NPDC050545</strain>
    </source>
</reference>
<name>A0ABW7YVY8_9ACTN</name>
<dbReference type="Gene3D" id="3.40.1660.10">
    <property type="entry name" value="EreA-like (biosynthetic domain)"/>
    <property type="match status" value="1"/>
</dbReference>
<dbReference type="Proteomes" id="UP001612741">
    <property type="component" value="Unassembled WGS sequence"/>
</dbReference>
<dbReference type="EMBL" id="JBITGY010000005">
    <property type="protein sequence ID" value="MFI6500077.1"/>
    <property type="molecule type" value="Genomic_DNA"/>
</dbReference>
<accession>A0ABW7YVY8</accession>
<dbReference type="GO" id="GO:0016787">
    <property type="term" value="F:hydrolase activity"/>
    <property type="evidence" value="ECO:0007669"/>
    <property type="project" value="UniProtKB-KW"/>
</dbReference>
<evidence type="ECO:0000313" key="2">
    <source>
        <dbReference type="Proteomes" id="UP001612741"/>
    </source>
</evidence>
<dbReference type="SUPFAM" id="SSF159501">
    <property type="entry name" value="EreA/ChaN-like"/>
    <property type="match status" value="1"/>
</dbReference>
<dbReference type="Gene3D" id="3.30.1870.10">
    <property type="entry name" value="EreA-like, domain 2"/>
    <property type="match status" value="1"/>
</dbReference>
<sequence length="407" mass="43708">MRLSSDAVLPLDDLGWLGEAVGDARVVAIGESSHFTREFYELRLNLLRHLGIDAYAMESGFPEGWTTHDRLAGGEGPAAQGITSLMGVWTEMRDQLDWMRANGTRFYGIDLPGSNCSLTPGVDAVTAYLAEADPDYTVPPAVRAAAAWSAASPFSAPQALAAYTELEPAQRDALTAGLAGLTARLRARRLDYIERTGADAYSRTLHTLSLTVTLDATVREMAGGGTQHLSIRDAGIADTIEWILGREQRLVVGAHNMHVQRSPMIMPGMPVSTPMGMHLAERLRDDYVVIGTTSGPGQTLNNGPGFYSGELFTDLEAPDPDSLDGLMAATHDGPFAVDLRRLSADDAKAVQAAARHRIGAWYAEVEPLAAFDILVHIPRVTAAHPDEAALAHAPAEVAEVFAAYLRK</sequence>
<dbReference type="PANTHER" id="PTHR31299">
    <property type="entry name" value="ESTERASE, PUTATIVE (AFU_ORTHOLOGUE AFUA_1G05850)-RELATED"/>
    <property type="match status" value="1"/>
</dbReference>
<dbReference type="PANTHER" id="PTHR31299:SF0">
    <property type="entry name" value="ESTERASE, PUTATIVE (AFU_ORTHOLOGUE AFUA_1G05850)-RELATED"/>
    <property type="match status" value="1"/>
</dbReference>
<dbReference type="RefSeq" id="WP_397083750.1">
    <property type="nucleotide sequence ID" value="NZ_JBITGY010000005.1"/>
</dbReference>
<proteinExistence type="predicted"/>
<dbReference type="Pfam" id="PF05139">
    <property type="entry name" value="Erythro_esteras"/>
    <property type="match status" value="1"/>
</dbReference>
<keyword evidence="2" id="KW-1185">Reference proteome</keyword>
<evidence type="ECO:0000313" key="1">
    <source>
        <dbReference type="EMBL" id="MFI6500077.1"/>
    </source>
</evidence>
<protein>
    <submittedName>
        <fullName evidence="1">Erythromycin esterase family protein</fullName>
        <ecNumber evidence="1">3.1.1.-</ecNumber>
    </submittedName>
</protein>
<dbReference type="CDD" id="cd14728">
    <property type="entry name" value="Ere-like"/>
    <property type="match status" value="1"/>
</dbReference>